<keyword evidence="6" id="KW-0687">Ribonucleoprotein</keyword>
<dbReference type="GO" id="GO:0006396">
    <property type="term" value="P:RNA processing"/>
    <property type="evidence" value="ECO:0007669"/>
    <property type="project" value="InterPro"/>
</dbReference>
<dbReference type="Pfam" id="PF22935">
    <property type="entry name" value="RM44_endonuclase"/>
    <property type="match status" value="1"/>
</dbReference>
<evidence type="ECO:0000313" key="13">
    <source>
        <dbReference type="Proteomes" id="UP000027073"/>
    </source>
</evidence>
<gene>
    <name evidence="12" type="ORF">PLEOSDRAFT_1066088</name>
</gene>
<dbReference type="FunCoup" id="A0A067NII6">
    <property type="interactions" value="200"/>
</dbReference>
<dbReference type="AlphaFoldDB" id="A0A067NII6"/>
<evidence type="ECO:0000256" key="8">
    <source>
        <dbReference type="ARBA" id="ARBA00035187"/>
    </source>
</evidence>
<feature type="domain" description="RNase III" evidence="11">
    <location>
        <begin position="59"/>
        <end position="197"/>
    </location>
</feature>
<dbReference type="GO" id="GO:0005739">
    <property type="term" value="C:mitochondrion"/>
    <property type="evidence" value="ECO:0007669"/>
    <property type="project" value="TreeGrafter"/>
</dbReference>
<evidence type="ECO:0000259" key="11">
    <source>
        <dbReference type="PROSITE" id="PS50142"/>
    </source>
</evidence>
<dbReference type="PROSITE" id="PS50137">
    <property type="entry name" value="DS_RBD"/>
    <property type="match status" value="1"/>
</dbReference>
<evidence type="ECO:0000259" key="10">
    <source>
        <dbReference type="PROSITE" id="PS50137"/>
    </source>
</evidence>
<dbReference type="PANTHER" id="PTHR11207:SF32">
    <property type="entry name" value="LARGE RIBOSOMAL SUBUNIT PROTEIN ML44"/>
    <property type="match status" value="1"/>
</dbReference>
<dbReference type="EMBL" id="KL198009">
    <property type="protein sequence ID" value="KDQ26795.1"/>
    <property type="molecule type" value="Genomic_DNA"/>
</dbReference>
<name>A0A067NII6_PLEO1</name>
<dbReference type="Proteomes" id="UP000027073">
    <property type="component" value="Unassembled WGS sequence"/>
</dbReference>
<dbReference type="InterPro" id="IPR036389">
    <property type="entry name" value="RNase_III_sf"/>
</dbReference>
<evidence type="ECO:0000256" key="1">
    <source>
        <dbReference type="ARBA" id="ARBA00004173"/>
    </source>
</evidence>
<evidence type="ECO:0000256" key="2">
    <source>
        <dbReference type="ARBA" id="ARBA00022884"/>
    </source>
</evidence>
<dbReference type="GO" id="GO:0003725">
    <property type="term" value="F:double-stranded RNA binding"/>
    <property type="evidence" value="ECO:0007669"/>
    <property type="project" value="InterPro"/>
</dbReference>
<evidence type="ECO:0000256" key="5">
    <source>
        <dbReference type="ARBA" id="ARBA00023128"/>
    </source>
</evidence>
<dbReference type="SUPFAM" id="SSF54768">
    <property type="entry name" value="dsRNA-binding domain-like"/>
    <property type="match status" value="1"/>
</dbReference>
<evidence type="ECO:0000256" key="9">
    <source>
        <dbReference type="PROSITE-ProRule" id="PRU00266"/>
    </source>
</evidence>
<comment type="subcellular location">
    <subcellularLocation>
        <location evidence="1">Mitochondrion</location>
    </subcellularLocation>
</comment>
<dbReference type="Pfam" id="PF22892">
    <property type="entry name" value="DSRM_MRPL44"/>
    <property type="match status" value="1"/>
</dbReference>
<reference evidence="13" key="1">
    <citation type="journal article" date="2014" name="Proc. Natl. Acad. Sci. U.S.A.">
        <title>Extensive sampling of basidiomycete genomes demonstrates inadequacy of the white-rot/brown-rot paradigm for wood decay fungi.</title>
        <authorList>
            <person name="Riley R."/>
            <person name="Salamov A.A."/>
            <person name="Brown D.W."/>
            <person name="Nagy L.G."/>
            <person name="Floudas D."/>
            <person name="Held B.W."/>
            <person name="Levasseur A."/>
            <person name="Lombard V."/>
            <person name="Morin E."/>
            <person name="Otillar R."/>
            <person name="Lindquist E.A."/>
            <person name="Sun H."/>
            <person name="LaButti K.M."/>
            <person name="Schmutz J."/>
            <person name="Jabbour D."/>
            <person name="Luo H."/>
            <person name="Baker S.E."/>
            <person name="Pisabarro A.G."/>
            <person name="Walton J.D."/>
            <person name="Blanchette R.A."/>
            <person name="Henrissat B."/>
            <person name="Martin F."/>
            <person name="Cullen D."/>
            <person name="Hibbett D.S."/>
            <person name="Grigoriev I.V."/>
        </authorList>
    </citation>
    <scope>NUCLEOTIDE SEQUENCE [LARGE SCALE GENOMIC DNA]</scope>
    <source>
        <strain evidence="13">PC15</strain>
    </source>
</reference>
<dbReference type="SMART" id="SM00358">
    <property type="entry name" value="DSRM"/>
    <property type="match status" value="1"/>
</dbReference>
<keyword evidence="2 9" id="KW-0694">RNA-binding</keyword>
<accession>A0A067NII6</accession>
<keyword evidence="5" id="KW-0496">Mitochondrion</keyword>
<dbReference type="CDD" id="cd19873">
    <property type="entry name" value="DSRM_MRPL3_like"/>
    <property type="match status" value="1"/>
</dbReference>
<keyword evidence="3" id="KW-0809">Transit peptide</keyword>
<dbReference type="VEuPathDB" id="FungiDB:PLEOSDRAFT_1066088"/>
<evidence type="ECO:0000256" key="7">
    <source>
        <dbReference type="ARBA" id="ARBA00024034"/>
    </source>
</evidence>
<feature type="domain" description="DRBM" evidence="10">
    <location>
        <begin position="224"/>
        <end position="294"/>
    </location>
</feature>
<evidence type="ECO:0000256" key="3">
    <source>
        <dbReference type="ARBA" id="ARBA00022946"/>
    </source>
</evidence>
<dbReference type="SUPFAM" id="SSF69065">
    <property type="entry name" value="RNase III domain-like"/>
    <property type="match status" value="1"/>
</dbReference>
<dbReference type="Gene3D" id="3.30.160.20">
    <property type="match status" value="1"/>
</dbReference>
<dbReference type="InterPro" id="IPR055189">
    <property type="entry name" value="RM44_endonuclase"/>
</dbReference>
<keyword evidence="4" id="KW-0689">Ribosomal protein</keyword>
<dbReference type="PANTHER" id="PTHR11207">
    <property type="entry name" value="RIBONUCLEASE III"/>
    <property type="match status" value="1"/>
</dbReference>
<dbReference type="HOGENOM" id="CLU_034765_0_0_1"/>
<evidence type="ECO:0000256" key="6">
    <source>
        <dbReference type="ARBA" id="ARBA00023274"/>
    </source>
</evidence>
<proteinExistence type="inferred from homology"/>
<evidence type="ECO:0000256" key="4">
    <source>
        <dbReference type="ARBA" id="ARBA00022980"/>
    </source>
</evidence>
<protein>
    <recommendedName>
        <fullName evidence="8">Large ribosomal subunit protein mL44</fullName>
    </recommendedName>
</protein>
<dbReference type="InterPro" id="IPR044444">
    <property type="entry name" value="Ribosomal_mL44_DSRM_metazoa"/>
</dbReference>
<dbReference type="GO" id="GO:0004525">
    <property type="term" value="F:ribonuclease III activity"/>
    <property type="evidence" value="ECO:0007669"/>
    <property type="project" value="InterPro"/>
</dbReference>
<organism evidence="12 13">
    <name type="scientific">Pleurotus ostreatus (strain PC15)</name>
    <name type="common">Oyster mushroom</name>
    <dbReference type="NCBI Taxonomy" id="1137138"/>
    <lineage>
        <taxon>Eukaryota</taxon>
        <taxon>Fungi</taxon>
        <taxon>Dikarya</taxon>
        <taxon>Basidiomycota</taxon>
        <taxon>Agaricomycotina</taxon>
        <taxon>Agaricomycetes</taxon>
        <taxon>Agaricomycetidae</taxon>
        <taxon>Agaricales</taxon>
        <taxon>Pleurotineae</taxon>
        <taxon>Pleurotaceae</taxon>
        <taxon>Pleurotus</taxon>
    </lineage>
</organism>
<dbReference type="InterPro" id="IPR000999">
    <property type="entry name" value="RNase_III_dom"/>
</dbReference>
<dbReference type="GO" id="GO:0003735">
    <property type="term" value="F:structural constituent of ribosome"/>
    <property type="evidence" value="ECO:0007669"/>
    <property type="project" value="TreeGrafter"/>
</dbReference>
<dbReference type="InterPro" id="IPR044443">
    <property type="entry name" value="Ribosomal_mL44_DSRM_fung"/>
</dbReference>
<comment type="similarity">
    <text evidence="7">Belongs to the ribonuclease III family. Mitochondrion-specific ribosomal protein mL44 subfamily.</text>
</comment>
<dbReference type="STRING" id="1137138.A0A067NII6"/>
<sequence length="356" mass="39081">MVHHVQKRLASTAAKLVSVSASSLSKFPPKEALFQRTELPKPFSPETWASLQPPPTSALSAFAHRIGLTSVLDSPEIIQQACTHESFGPFYKSHYPNHHDPKTNAQLAPLGNALMGLFAAEHLHASYPYLPTRVLKAAVTAHVGPLTCASISQEMGAGPLLRWHRAPPMPARPPILHTDALASIPRSITAILYQKRSILSARQFVHSYFLTREIDLRGMIKFFNPKKALLEAVNKFGRERPKSRLLKETGRYTNSPIFVVGIFSGGDKLGEGFGSSLKMAEYRAAEDALLRLFLTKRPTEQLQLPTSTFPAGLGNIFQEGQAGSYNAPELVEAEVMYASSGKSGVVKPRQEDADYL</sequence>
<dbReference type="PROSITE" id="PS50142">
    <property type="entry name" value="RNASE_3_2"/>
    <property type="match status" value="1"/>
</dbReference>
<dbReference type="Gene3D" id="1.10.1520.10">
    <property type="entry name" value="Ribonuclease III domain"/>
    <property type="match status" value="1"/>
</dbReference>
<dbReference type="InParanoid" id="A0A067NII6"/>
<dbReference type="InterPro" id="IPR014720">
    <property type="entry name" value="dsRBD_dom"/>
</dbReference>
<evidence type="ECO:0000313" key="12">
    <source>
        <dbReference type="EMBL" id="KDQ26795.1"/>
    </source>
</evidence>
<dbReference type="OrthoDB" id="67027at2759"/>
<dbReference type="SMART" id="SM00535">
    <property type="entry name" value="RIBOc"/>
    <property type="match status" value="1"/>
</dbReference>